<feature type="disulfide bond" description="Redox-active" evidence="11">
    <location>
        <begin position="53"/>
        <end position="56"/>
    </location>
</feature>
<dbReference type="OrthoDB" id="427280at2759"/>
<evidence type="ECO:0000256" key="1">
    <source>
        <dbReference type="ARBA" id="ARBA00001182"/>
    </source>
</evidence>
<dbReference type="GO" id="GO:0005788">
    <property type="term" value="C:endoplasmic reticulum lumen"/>
    <property type="evidence" value="ECO:0007669"/>
    <property type="project" value="UniProtKB-SubCell"/>
</dbReference>
<dbReference type="EMBL" id="SDOV01000008">
    <property type="protein sequence ID" value="KAH7637925.1"/>
    <property type="molecule type" value="Genomic_DNA"/>
</dbReference>
<comment type="similarity">
    <text evidence="3 12">Belongs to the protein disulfide isomerase family.</text>
</comment>
<dbReference type="PANTHER" id="PTHR18929:SF132">
    <property type="entry name" value="PROTEIN DISULFIDE-ISOMERASE A3"/>
    <property type="match status" value="1"/>
</dbReference>
<dbReference type="SUPFAM" id="SSF52833">
    <property type="entry name" value="Thioredoxin-like"/>
    <property type="match status" value="4"/>
</dbReference>
<reference evidence="15" key="2">
    <citation type="submission" date="2020-06" db="EMBL/GenBank/DDBJ databases">
        <authorList>
            <person name="Ji K."/>
            <person name="Li J."/>
        </authorList>
    </citation>
    <scope>NUCLEOTIDE SEQUENCE</scope>
    <source>
        <strain evidence="15">JKM2019</strain>
        <tissue evidence="15">Whole body</tissue>
    </source>
</reference>
<dbReference type="PROSITE" id="PS00194">
    <property type="entry name" value="THIOREDOXIN_1"/>
    <property type="match status" value="2"/>
</dbReference>
<dbReference type="PANTHER" id="PTHR18929">
    <property type="entry name" value="PROTEIN DISULFIDE ISOMERASE"/>
    <property type="match status" value="1"/>
</dbReference>
<dbReference type="AlphaFoldDB" id="A0A922HP96"/>
<protein>
    <recommendedName>
        <fullName evidence="4 13">Protein disulfide-isomerase</fullName>
        <ecNumber evidence="4 13">5.3.4.1</ecNumber>
    </recommendedName>
</protein>
<feature type="domain" description="Thioredoxin" evidence="14">
    <location>
        <begin position="9"/>
        <end position="134"/>
    </location>
</feature>
<feature type="chain" id="PRO_5039737704" description="Protein disulfide-isomerase" evidence="13">
    <location>
        <begin position="24"/>
        <end position="509"/>
    </location>
</feature>
<dbReference type="FunFam" id="3.40.30.10:FF:000303">
    <property type="entry name" value="Protein disulfide-isomerase"/>
    <property type="match status" value="1"/>
</dbReference>
<feature type="domain" description="Thioredoxin" evidence="14">
    <location>
        <begin position="363"/>
        <end position="491"/>
    </location>
</feature>
<proteinExistence type="inferred from homology"/>
<evidence type="ECO:0000313" key="17">
    <source>
        <dbReference type="Proteomes" id="UP000790347"/>
    </source>
</evidence>
<comment type="catalytic activity">
    <reaction evidence="1 13">
        <text>Catalyzes the rearrangement of -S-S- bonds in proteins.</text>
        <dbReference type="EC" id="5.3.4.1"/>
    </reaction>
</comment>
<sequence>MVQIKFETLVLATIFLAFHCTNASDVLDLTQEQFNSAIQQHDTILVKFFAPWCGHCKRLAPEYESAAAKLKNNDPPIPLAKVDCTTDEGKEVCSQYGVSGYPTLKIFKNGEFSSEYNGPRQADGIVKYMRSKVGPASRLFTDKSSLESVIEKATDVIILGIFEKDGSSDMQTSFMKSADKLRENVYFAHVFQNDVEDVYKIDRLAKLDEQIRLNSNNVLVIRPKISMNKFESNIVDYSGSGDLTEFIRSNYHGLVGHRTQENMGDFKPPMIVAFYDVDYVKNPKGTNYWRNRILKVAQNYKDSMSFAVSNAQQFAGELEEFGAEPPRDRDATPVVTARNEKGEKYKMEDKFSVENLEKFVEDFRAGKLEPFLKSEPLPENNDNANVKTAVAKNIQDLVINNDKDVLIEFYAPWCGHCKNLAPTYEDLGQAMKDEPNVLVVKMDATANDVPSEFTVHGFPTIYWYPKSKVAQKYEGGRDLQNFIDYIAEHSTEELVGYDRKGQKKSKEEL</sequence>
<keyword evidence="7" id="KW-0256">Endoplasmic reticulum</keyword>
<evidence type="ECO:0000256" key="2">
    <source>
        <dbReference type="ARBA" id="ARBA00004319"/>
    </source>
</evidence>
<gene>
    <name evidence="16" type="primary">PDIA3</name>
    <name evidence="16" type="ORF">DERF_012268</name>
    <name evidence="15" type="ORF">HUG17_9029</name>
</gene>
<keyword evidence="6" id="KW-0677">Repeat</keyword>
<dbReference type="Proteomes" id="UP000828236">
    <property type="component" value="Unassembled WGS sequence"/>
</dbReference>
<dbReference type="PRINTS" id="PR00421">
    <property type="entry name" value="THIOREDOXIN"/>
</dbReference>
<dbReference type="InterPro" id="IPR005792">
    <property type="entry name" value="Prot_disulphide_isomerase"/>
</dbReference>
<keyword evidence="17" id="KW-1185">Reference proteome</keyword>
<dbReference type="FunFam" id="3.40.30.10:FF:000017">
    <property type="entry name" value="Protein disulfide-isomerase A4"/>
    <property type="match status" value="1"/>
</dbReference>
<dbReference type="InterPro" id="IPR013766">
    <property type="entry name" value="Thioredoxin_domain"/>
</dbReference>
<evidence type="ECO:0000256" key="3">
    <source>
        <dbReference type="ARBA" id="ARBA00006347"/>
    </source>
</evidence>
<dbReference type="NCBIfam" id="TIGR01130">
    <property type="entry name" value="ER_PDI_fam"/>
    <property type="match status" value="1"/>
</dbReference>
<keyword evidence="9 13" id="KW-0413">Isomerase</keyword>
<evidence type="ECO:0000256" key="9">
    <source>
        <dbReference type="ARBA" id="ARBA00023235"/>
    </source>
</evidence>
<comment type="caution">
    <text evidence="16">The sequence shown here is derived from an EMBL/GenBank/DDBJ whole genome shotgun (WGS) entry which is preliminary data.</text>
</comment>
<evidence type="ECO:0000259" key="14">
    <source>
        <dbReference type="PROSITE" id="PS51352"/>
    </source>
</evidence>
<dbReference type="Pfam" id="PF00085">
    <property type="entry name" value="Thioredoxin"/>
    <property type="match status" value="2"/>
</dbReference>
<evidence type="ECO:0000256" key="6">
    <source>
        <dbReference type="ARBA" id="ARBA00022737"/>
    </source>
</evidence>
<organism evidence="16 17">
    <name type="scientific">Dermatophagoides farinae</name>
    <name type="common">American house dust mite</name>
    <dbReference type="NCBI Taxonomy" id="6954"/>
    <lineage>
        <taxon>Eukaryota</taxon>
        <taxon>Metazoa</taxon>
        <taxon>Ecdysozoa</taxon>
        <taxon>Arthropoda</taxon>
        <taxon>Chelicerata</taxon>
        <taxon>Arachnida</taxon>
        <taxon>Acari</taxon>
        <taxon>Acariformes</taxon>
        <taxon>Sarcoptiformes</taxon>
        <taxon>Astigmata</taxon>
        <taxon>Psoroptidia</taxon>
        <taxon>Analgoidea</taxon>
        <taxon>Pyroglyphidae</taxon>
        <taxon>Dermatophagoidinae</taxon>
        <taxon>Dermatophagoides</taxon>
    </lineage>
</organism>
<evidence type="ECO:0000313" key="15">
    <source>
        <dbReference type="EMBL" id="KAH7637925.1"/>
    </source>
</evidence>
<evidence type="ECO:0000256" key="7">
    <source>
        <dbReference type="ARBA" id="ARBA00022824"/>
    </source>
</evidence>
<dbReference type="InterPro" id="IPR005788">
    <property type="entry name" value="PDI_thioredoxin-like_dom"/>
</dbReference>
<dbReference type="GO" id="GO:0006457">
    <property type="term" value="P:protein folding"/>
    <property type="evidence" value="ECO:0007669"/>
    <property type="project" value="TreeGrafter"/>
</dbReference>
<evidence type="ECO:0000256" key="5">
    <source>
        <dbReference type="ARBA" id="ARBA00022729"/>
    </source>
</evidence>
<feature type="signal peptide" evidence="13">
    <location>
        <begin position="1"/>
        <end position="23"/>
    </location>
</feature>
<dbReference type="InterPro" id="IPR036249">
    <property type="entry name" value="Thioredoxin-like_sf"/>
</dbReference>
<reference evidence="16" key="4">
    <citation type="journal article" date="2022" name="Res Sq">
        <title>Comparative Genomics Reveals Insights into the Divergent Evolution of Astigmatic Mites and Household Pest Adaptations.</title>
        <authorList>
            <person name="Xiong Q."/>
            <person name="Wan A.T.-Y."/>
            <person name="Liu X.-Y."/>
            <person name="Fung C.S.-H."/>
            <person name="Xiao X."/>
            <person name="Malainual N."/>
            <person name="Hou J."/>
            <person name="Wang L."/>
            <person name="Wang M."/>
            <person name="Yang K."/>
            <person name="Cui Y."/>
            <person name="Leung E."/>
            <person name="Nong W."/>
            <person name="Shin S.-K."/>
            <person name="Au S."/>
            <person name="Jeong K.Y."/>
            <person name="Chew F.T."/>
            <person name="Hui J."/>
            <person name="Leung T.F."/>
            <person name="Tungtrongchitr A."/>
            <person name="Zhong N."/>
            <person name="Liu Z."/>
            <person name="Tsui S."/>
        </authorList>
    </citation>
    <scope>NUCLEOTIDE SEQUENCE</scope>
    <source>
        <strain evidence="16">Derf</strain>
        <tissue evidence="16">Whole organism</tissue>
    </source>
</reference>
<dbReference type="Pfam" id="PF13848">
    <property type="entry name" value="Thioredoxin_6"/>
    <property type="match status" value="1"/>
</dbReference>
<dbReference type="Gene3D" id="3.40.30.10">
    <property type="entry name" value="Glutaredoxin"/>
    <property type="match status" value="4"/>
</dbReference>
<dbReference type="EC" id="5.3.4.1" evidence="4 13"/>
<keyword evidence="5 13" id="KW-0732">Signal</keyword>
<feature type="disulfide bond" description="Redox-active" evidence="11">
    <location>
        <begin position="414"/>
        <end position="417"/>
    </location>
</feature>
<name>A0A922HP96_DERFA</name>
<dbReference type="GO" id="GO:0034976">
    <property type="term" value="P:response to endoplasmic reticulum stress"/>
    <property type="evidence" value="ECO:0007669"/>
    <property type="project" value="TreeGrafter"/>
</dbReference>
<dbReference type="Proteomes" id="UP000790347">
    <property type="component" value="Unassembled WGS sequence"/>
</dbReference>
<reference evidence="15" key="3">
    <citation type="journal article" date="2021" name="World Allergy Organ. J.">
        <title>Chromosome-level assembly of Dermatophagoides farinae genome and transcriptome reveals two novel allergens Der f 37 and Der f 39.</title>
        <authorList>
            <person name="Chen J."/>
            <person name="Cai Z."/>
            <person name="Fan D."/>
            <person name="Hu J."/>
            <person name="Hou Y."/>
            <person name="He Y."/>
            <person name="Zhang Z."/>
            <person name="Zhao Z."/>
            <person name="Gao P."/>
            <person name="Hu W."/>
            <person name="Sun J."/>
            <person name="Li J."/>
            <person name="Ji K."/>
        </authorList>
    </citation>
    <scope>NUCLEOTIDE SEQUENCE</scope>
    <source>
        <strain evidence="15">JKM2019</strain>
    </source>
</reference>
<evidence type="ECO:0000256" key="13">
    <source>
        <dbReference type="RuleBase" id="RU361130"/>
    </source>
</evidence>
<dbReference type="FunFam" id="3.40.30.10:FF:000045">
    <property type="entry name" value="Disulfide-isomerase A3"/>
    <property type="match status" value="1"/>
</dbReference>
<dbReference type="PROSITE" id="PS51352">
    <property type="entry name" value="THIOREDOXIN_2"/>
    <property type="match status" value="2"/>
</dbReference>
<accession>A0A922HP96</accession>
<dbReference type="CDD" id="cd02961">
    <property type="entry name" value="PDI_a_family"/>
    <property type="match status" value="1"/>
</dbReference>
<dbReference type="CDD" id="cd02995">
    <property type="entry name" value="PDI_a_PDI_a'_C"/>
    <property type="match status" value="1"/>
</dbReference>
<comment type="subcellular location">
    <subcellularLocation>
        <location evidence="2">Endoplasmic reticulum lumen</location>
    </subcellularLocation>
</comment>
<dbReference type="CDD" id="cd03073">
    <property type="entry name" value="PDI_b'_ERp72_ERp57"/>
    <property type="match status" value="1"/>
</dbReference>
<keyword evidence="10 11" id="KW-0676">Redox-active center</keyword>
<evidence type="ECO:0000256" key="12">
    <source>
        <dbReference type="RuleBase" id="RU004208"/>
    </source>
</evidence>
<dbReference type="NCBIfam" id="TIGR01126">
    <property type="entry name" value="pdi_dom"/>
    <property type="match status" value="2"/>
</dbReference>
<reference evidence="16" key="1">
    <citation type="submission" date="2013-05" db="EMBL/GenBank/DDBJ databases">
        <authorList>
            <person name="Yim A.K.Y."/>
            <person name="Chan T.F."/>
            <person name="Ji K.M."/>
            <person name="Liu X.Y."/>
            <person name="Zhou J.W."/>
            <person name="Li R.Q."/>
            <person name="Yang K.Y."/>
            <person name="Li J."/>
            <person name="Li M."/>
            <person name="Law P.T.W."/>
            <person name="Wu Y.L."/>
            <person name="Cai Z.L."/>
            <person name="Qin H."/>
            <person name="Bao Y."/>
            <person name="Leung R.K.K."/>
            <person name="Ng P.K.S."/>
            <person name="Zou J."/>
            <person name="Zhong X.J."/>
            <person name="Ran P.X."/>
            <person name="Zhong N.S."/>
            <person name="Liu Z.G."/>
            <person name="Tsui S.K.W."/>
        </authorList>
    </citation>
    <scope>NUCLEOTIDE SEQUENCE</scope>
    <source>
        <strain evidence="16">Derf</strain>
        <tissue evidence="16">Whole organism</tissue>
    </source>
</reference>
<keyword evidence="8 11" id="KW-1015">Disulfide bond</keyword>
<evidence type="ECO:0000256" key="4">
    <source>
        <dbReference type="ARBA" id="ARBA00012723"/>
    </source>
</evidence>
<dbReference type="GO" id="GO:0003756">
    <property type="term" value="F:protein disulfide isomerase activity"/>
    <property type="evidence" value="ECO:0007669"/>
    <property type="project" value="UniProtKB-EC"/>
</dbReference>
<evidence type="ECO:0000256" key="8">
    <source>
        <dbReference type="ARBA" id="ARBA00023157"/>
    </source>
</evidence>
<dbReference type="InterPro" id="IPR017937">
    <property type="entry name" value="Thioredoxin_CS"/>
</dbReference>
<evidence type="ECO:0000313" key="16">
    <source>
        <dbReference type="EMBL" id="KAH9501420.1"/>
    </source>
</evidence>
<evidence type="ECO:0000256" key="11">
    <source>
        <dbReference type="PIRSR" id="PIRSR605792-51"/>
    </source>
</evidence>
<evidence type="ECO:0000256" key="10">
    <source>
        <dbReference type="ARBA" id="ARBA00023284"/>
    </source>
</evidence>
<dbReference type="EMBL" id="ASGP02000006">
    <property type="protein sequence ID" value="KAH9501420.1"/>
    <property type="molecule type" value="Genomic_DNA"/>
</dbReference>